<feature type="transmembrane region" description="Helical" evidence="2">
    <location>
        <begin position="222"/>
        <end position="244"/>
    </location>
</feature>
<feature type="region of interest" description="Disordered" evidence="1">
    <location>
        <begin position="285"/>
        <end position="312"/>
    </location>
</feature>
<evidence type="ECO:0008006" key="5">
    <source>
        <dbReference type="Google" id="ProtNLM"/>
    </source>
</evidence>
<dbReference type="RefSeq" id="WP_189960415.1">
    <property type="nucleotide sequence ID" value="NZ_BMUA01000001.1"/>
</dbReference>
<proteinExistence type="predicted"/>
<dbReference type="Proteomes" id="UP001050808">
    <property type="component" value="Unassembled WGS sequence"/>
</dbReference>
<evidence type="ECO:0000256" key="1">
    <source>
        <dbReference type="SAM" id="MobiDB-lite"/>
    </source>
</evidence>
<feature type="transmembrane region" description="Helical" evidence="2">
    <location>
        <begin position="192"/>
        <end position="215"/>
    </location>
</feature>
<keyword evidence="4" id="KW-1185">Reference proteome</keyword>
<keyword evidence="2" id="KW-0812">Transmembrane</keyword>
<gene>
    <name evidence="3" type="ORF">Sviol_08660</name>
</gene>
<evidence type="ECO:0000313" key="4">
    <source>
        <dbReference type="Proteomes" id="UP001050808"/>
    </source>
</evidence>
<evidence type="ECO:0000313" key="3">
    <source>
        <dbReference type="EMBL" id="GHI36458.1"/>
    </source>
</evidence>
<protein>
    <recommendedName>
        <fullName evidence="5">DUF4436 domain-containing protein</fullName>
    </recommendedName>
</protein>
<dbReference type="EMBL" id="BNDY01000002">
    <property type="protein sequence ID" value="GHI36458.1"/>
    <property type="molecule type" value="Genomic_DNA"/>
</dbReference>
<feature type="transmembrane region" description="Helical" evidence="2">
    <location>
        <begin position="9"/>
        <end position="32"/>
    </location>
</feature>
<dbReference type="Pfam" id="PF14494">
    <property type="entry name" value="DUF4436"/>
    <property type="match status" value="1"/>
</dbReference>
<feature type="transmembrane region" description="Helical" evidence="2">
    <location>
        <begin position="256"/>
        <end position="279"/>
    </location>
</feature>
<accession>A0ABQ3QGP2</accession>
<organism evidence="3 4">
    <name type="scientific">Streptomyces violascens</name>
    <dbReference type="NCBI Taxonomy" id="67381"/>
    <lineage>
        <taxon>Bacteria</taxon>
        <taxon>Bacillati</taxon>
        <taxon>Actinomycetota</taxon>
        <taxon>Actinomycetes</taxon>
        <taxon>Kitasatosporales</taxon>
        <taxon>Streptomycetaceae</taxon>
        <taxon>Streptomyces</taxon>
    </lineage>
</organism>
<sequence length="312" mass="34100">MARFRPGKYFLRHLISLLVILLAAVVGVLLYFNERDVRQQEHTLGDRRATNGVYVDTSVQKVDPVARELTLRVLVLPQGTLREQGDPYTPAVDLRVETSSLIRGSLDFKAGRQVSYQDVKVSLDGGSVSDYPFDRYSTSIGFAAEAAGKEVPVAVSLRDVDAFFKPTIVSRSQDHGFVSFEIRVGRSRATFIWAWFMMFIMWGLALAVLGAGWVIIDQRRGLVWPAMAWMAATLFALAGFRNAAPGSPPVGCLLDYAAFLWAEAIISACLVAVAVTGIISETHRRTDEAPEVHPDHHTDSHGAGDAGDGGGH</sequence>
<name>A0ABQ3QGP2_9ACTN</name>
<feature type="compositionally biased region" description="Basic and acidic residues" evidence="1">
    <location>
        <begin position="285"/>
        <end position="302"/>
    </location>
</feature>
<keyword evidence="2" id="KW-0472">Membrane</keyword>
<dbReference type="InterPro" id="IPR027948">
    <property type="entry name" value="DUF4436"/>
</dbReference>
<comment type="caution">
    <text evidence="3">The sequence shown here is derived from an EMBL/GenBank/DDBJ whole genome shotgun (WGS) entry which is preliminary data.</text>
</comment>
<evidence type="ECO:0000256" key="2">
    <source>
        <dbReference type="SAM" id="Phobius"/>
    </source>
</evidence>
<reference evidence="3" key="1">
    <citation type="submission" date="2024-05" db="EMBL/GenBank/DDBJ databases">
        <title>Whole genome shotgun sequence of Streptomyces violascens NBRC 12920.</title>
        <authorList>
            <person name="Komaki H."/>
            <person name="Tamura T."/>
        </authorList>
    </citation>
    <scope>NUCLEOTIDE SEQUENCE</scope>
    <source>
        <strain evidence="3">NBRC 12920</strain>
    </source>
</reference>
<keyword evidence="2" id="KW-1133">Transmembrane helix</keyword>